<dbReference type="InterPro" id="IPR003811">
    <property type="entry name" value="G3P_acylTferase_PlsY"/>
</dbReference>
<keyword evidence="1 10" id="KW-1003">Cell membrane</keyword>
<dbReference type="SMART" id="SM01207">
    <property type="entry name" value="G3P_acyltransf"/>
    <property type="match status" value="1"/>
</dbReference>
<keyword evidence="4 10" id="KW-0812">Transmembrane</keyword>
<dbReference type="PANTHER" id="PTHR30309">
    <property type="entry name" value="INNER MEMBRANE PROTEIN YGIH"/>
    <property type="match status" value="1"/>
</dbReference>
<feature type="transmembrane region" description="Helical" evidence="10">
    <location>
        <begin position="143"/>
        <end position="173"/>
    </location>
</feature>
<dbReference type="Proteomes" id="UP000023762">
    <property type="component" value="Chromosome"/>
</dbReference>
<keyword evidence="6 10" id="KW-0443">Lipid metabolism</keyword>
<comment type="similarity">
    <text evidence="10">Belongs to the PlsY family.</text>
</comment>
<name>X5H172_9RICK</name>
<comment type="function">
    <text evidence="10">Catalyzes the transfer of an acyl group from acyl-phosphate (acyl-PO(4)) to glycerol-3-phosphate (G3P) to form lysophosphatidic acid (LPA). This enzyme utilizes acyl-phosphate as fatty acyl donor, but not acyl-CoA or acyl-ACP.</text>
</comment>
<evidence type="ECO:0000256" key="4">
    <source>
        <dbReference type="ARBA" id="ARBA00022692"/>
    </source>
</evidence>
<protein>
    <recommendedName>
        <fullName evidence="10">Glycerol-3-phosphate acyltransferase</fullName>
    </recommendedName>
    <alternativeName>
        <fullName evidence="10">Acyl-PO4 G3P acyltransferase</fullName>
    </alternativeName>
    <alternativeName>
        <fullName evidence="10">Acyl-phosphate--glycerol-3-phosphate acyltransferase</fullName>
    </alternativeName>
    <alternativeName>
        <fullName evidence="10">G3P acyltransferase</fullName>
        <shortName evidence="10">GPAT</shortName>
        <ecNumber evidence="10">2.3.1.275</ecNumber>
    </alternativeName>
    <alternativeName>
        <fullName evidence="10">Lysophosphatidic acid synthase</fullName>
        <shortName evidence="10">LPA synthase</shortName>
    </alternativeName>
</protein>
<dbReference type="NCBIfam" id="TIGR00023">
    <property type="entry name" value="glycerol-3-phosphate 1-O-acyltransferase PlsY"/>
    <property type="match status" value="1"/>
</dbReference>
<dbReference type="EC" id="2.3.1.275" evidence="10"/>
<sequence length="196" mass="22064">MSVHIIILVSSYLIGSIPFGLILSYMGGLGDIRKIGSGNIGATNVFRKNKKLAALTLFLDATKGFISVLLASNYSSDQTFVLISVMFSIIGHMFPIWLLFKGGKGISTFLGSMVLIEYRFTICFLLCWIIFFVKFNYSSLSSIISTTFVMLLVYMCYTVNDIIIFFNITLLIITQHTDNIIRIFTRKEGKVDIKPY</sequence>
<dbReference type="HAMAP" id="MF_01043">
    <property type="entry name" value="PlsY"/>
    <property type="match status" value="1"/>
</dbReference>
<comment type="subcellular location">
    <subcellularLocation>
        <location evidence="10">Cell membrane</location>
        <topology evidence="10">Multi-pass membrane protein</topology>
    </subcellularLocation>
</comment>
<keyword evidence="8 10" id="KW-0594">Phospholipid biosynthesis</keyword>
<dbReference type="GO" id="GO:0008654">
    <property type="term" value="P:phospholipid biosynthetic process"/>
    <property type="evidence" value="ECO:0007669"/>
    <property type="project" value="UniProtKB-UniRule"/>
</dbReference>
<dbReference type="UniPathway" id="UPA00085"/>
<dbReference type="GO" id="GO:0043772">
    <property type="term" value="F:acyl-phosphate glycerol-3-phosphate acyltransferase activity"/>
    <property type="evidence" value="ECO:0007669"/>
    <property type="project" value="UniProtKB-UniRule"/>
</dbReference>
<feature type="transmembrane region" description="Helical" evidence="10">
    <location>
        <begin position="80"/>
        <end position="100"/>
    </location>
</feature>
<dbReference type="KEGG" id="ehh:EHF_0004"/>
<evidence type="ECO:0000256" key="6">
    <source>
        <dbReference type="ARBA" id="ARBA00023098"/>
    </source>
</evidence>
<comment type="pathway">
    <text evidence="10">Lipid metabolism; phospholipid metabolism.</text>
</comment>
<dbReference type="eggNOG" id="COG0344">
    <property type="taxonomic scope" value="Bacteria"/>
</dbReference>
<dbReference type="STRING" id="391036.EHF_0004"/>
<dbReference type="RefSeq" id="WP_044193857.1">
    <property type="nucleotide sequence ID" value="NZ_CP007474.1"/>
</dbReference>
<keyword evidence="9 10" id="KW-1208">Phospholipid metabolism</keyword>
<evidence type="ECO:0000313" key="11">
    <source>
        <dbReference type="EMBL" id="AHX04534.1"/>
    </source>
</evidence>
<feature type="transmembrane region" description="Helical" evidence="10">
    <location>
        <begin position="52"/>
        <end position="74"/>
    </location>
</feature>
<dbReference type="OrthoDB" id="9777124at2"/>
<keyword evidence="7 10" id="KW-0472">Membrane</keyword>
<gene>
    <name evidence="10 11" type="primary">plsY</name>
    <name evidence="11" type="ORF">EHF_0004</name>
</gene>
<evidence type="ECO:0000256" key="9">
    <source>
        <dbReference type="ARBA" id="ARBA00023264"/>
    </source>
</evidence>
<dbReference type="Pfam" id="PF02660">
    <property type="entry name" value="G3P_acyltransf"/>
    <property type="match status" value="1"/>
</dbReference>
<accession>X5H172</accession>
<organism evidence="11 12">
    <name type="scientific">Ehrlichia japonica</name>
    <dbReference type="NCBI Taxonomy" id="391036"/>
    <lineage>
        <taxon>Bacteria</taxon>
        <taxon>Pseudomonadati</taxon>
        <taxon>Pseudomonadota</taxon>
        <taxon>Alphaproteobacteria</taxon>
        <taxon>Rickettsiales</taxon>
        <taxon>Anaplasmataceae</taxon>
        <taxon>Ehrlichia</taxon>
    </lineage>
</organism>
<dbReference type="EMBL" id="CP007474">
    <property type="protein sequence ID" value="AHX04534.1"/>
    <property type="molecule type" value="Genomic_DNA"/>
</dbReference>
<evidence type="ECO:0000256" key="2">
    <source>
        <dbReference type="ARBA" id="ARBA00022516"/>
    </source>
</evidence>
<keyword evidence="3 10" id="KW-0808">Transferase</keyword>
<evidence type="ECO:0000313" key="12">
    <source>
        <dbReference type="Proteomes" id="UP000023762"/>
    </source>
</evidence>
<dbReference type="HOGENOM" id="CLU_081254_4_0_5"/>
<keyword evidence="11" id="KW-0012">Acyltransferase</keyword>
<keyword evidence="12" id="KW-1185">Reference proteome</keyword>
<dbReference type="GO" id="GO:0005886">
    <property type="term" value="C:plasma membrane"/>
    <property type="evidence" value="ECO:0007669"/>
    <property type="project" value="UniProtKB-SubCell"/>
</dbReference>
<reference evidence="11 12" key="1">
    <citation type="submission" date="2014-03" db="EMBL/GenBank/DDBJ databases">
        <title>Sequencing and Comparison of Genomes and Transcriptome Profiles of Human Ehrlichiosis Agents.</title>
        <authorList>
            <person name="Lin M."/>
            <person name="Daugherty S.C."/>
            <person name="Nagaraj S."/>
            <person name="Cheng Z."/>
            <person name="Xiong Q."/>
            <person name="Lin F.-Y."/>
            <person name="Sengamalay N."/>
            <person name="Ott S."/>
            <person name="Godinez A."/>
            <person name="Tallon L.J."/>
            <person name="Sadzewicz L."/>
            <person name="Fraser C.M."/>
            <person name="Dunning Hotopp J.C."/>
            <person name="Rikihisa Y."/>
        </authorList>
    </citation>
    <scope>NUCLEOTIDE SEQUENCE [LARGE SCALE GENOMIC DNA]</scope>
    <source>
        <strain evidence="11 12">HF</strain>
    </source>
</reference>
<evidence type="ECO:0000256" key="7">
    <source>
        <dbReference type="ARBA" id="ARBA00023136"/>
    </source>
</evidence>
<evidence type="ECO:0000256" key="3">
    <source>
        <dbReference type="ARBA" id="ARBA00022679"/>
    </source>
</evidence>
<comment type="catalytic activity">
    <reaction evidence="10">
        <text>an acyl phosphate + sn-glycerol 3-phosphate = a 1-acyl-sn-glycero-3-phosphate + phosphate</text>
        <dbReference type="Rhea" id="RHEA:34075"/>
        <dbReference type="ChEBI" id="CHEBI:43474"/>
        <dbReference type="ChEBI" id="CHEBI:57597"/>
        <dbReference type="ChEBI" id="CHEBI:57970"/>
        <dbReference type="ChEBI" id="CHEBI:59918"/>
        <dbReference type="EC" id="2.3.1.275"/>
    </reaction>
</comment>
<keyword evidence="2 10" id="KW-0444">Lipid biosynthesis</keyword>
<evidence type="ECO:0000256" key="5">
    <source>
        <dbReference type="ARBA" id="ARBA00022989"/>
    </source>
</evidence>
<evidence type="ECO:0000256" key="10">
    <source>
        <dbReference type="HAMAP-Rule" id="MF_01043"/>
    </source>
</evidence>
<evidence type="ECO:0000256" key="1">
    <source>
        <dbReference type="ARBA" id="ARBA00022475"/>
    </source>
</evidence>
<keyword evidence="5 10" id="KW-1133">Transmembrane helix</keyword>
<feature type="transmembrane region" description="Helical" evidence="10">
    <location>
        <begin position="6"/>
        <end position="26"/>
    </location>
</feature>
<comment type="subunit">
    <text evidence="10">Probably interacts with PlsX.</text>
</comment>
<evidence type="ECO:0000256" key="8">
    <source>
        <dbReference type="ARBA" id="ARBA00023209"/>
    </source>
</evidence>
<dbReference type="AlphaFoldDB" id="X5H172"/>
<proteinExistence type="inferred from homology"/>
<dbReference type="PANTHER" id="PTHR30309:SF0">
    <property type="entry name" value="GLYCEROL-3-PHOSPHATE ACYLTRANSFERASE-RELATED"/>
    <property type="match status" value="1"/>
</dbReference>
<feature type="transmembrane region" description="Helical" evidence="10">
    <location>
        <begin position="120"/>
        <end position="137"/>
    </location>
</feature>